<dbReference type="PANTHER" id="PTHR43531:SF5">
    <property type="entry name" value="METHYL-ACCEPTING CHEMOTAXIS PROTEIN III"/>
    <property type="match status" value="1"/>
</dbReference>
<evidence type="ECO:0000259" key="13">
    <source>
        <dbReference type="PROSITE" id="PS50111"/>
    </source>
</evidence>
<organism evidence="16 17">
    <name type="scientific">Frateuria aurantia (strain ATCC 33424 / DSM 6220 / KCTC 2777 / LMG 1558 / NBRC 3245 / NCIMB 13370)</name>
    <name type="common">Acetobacter aurantius</name>
    <dbReference type="NCBI Taxonomy" id="767434"/>
    <lineage>
        <taxon>Bacteria</taxon>
        <taxon>Pseudomonadati</taxon>
        <taxon>Pseudomonadota</taxon>
        <taxon>Gammaproteobacteria</taxon>
        <taxon>Lysobacterales</taxon>
        <taxon>Rhodanobacteraceae</taxon>
        <taxon>Frateuria</taxon>
    </lineage>
</organism>
<dbReference type="GO" id="GO:0006935">
    <property type="term" value="P:chemotaxis"/>
    <property type="evidence" value="ECO:0007669"/>
    <property type="project" value="UniProtKB-KW"/>
</dbReference>
<dbReference type="Pfam" id="PF00015">
    <property type="entry name" value="MCPsignal"/>
    <property type="match status" value="1"/>
</dbReference>
<dbReference type="Gene3D" id="1.20.120.30">
    <property type="entry name" value="Aspartate receptor, ligand-binding domain"/>
    <property type="match status" value="1"/>
</dbReference>
<evidence type="ECO:0000256" key="8">
    <source>
        <dbReference type="ARBA" id="ARBA00023136"/>
    </source>
</evidence>
<evidence type="ECO:0000259" key="15">
    <source>
        <dbReference type="PROSITE" id="PS50885"/>
    </source>
</evidence>
<evidence type="ECO:0000259" key="14">
    <source>
        <dbReference type="PROSITE" id="PS50192"/>
    </source>
</evidence>
<gene>
    <name evidence="16" type="ordered locus">Fraau_0870</name>
</gene>
<evidence type="ECO:0000256" key="11">
    <source>
        <dbReference type="PROSITE-ProRule" id="PRU00284"/>
    </source>
</evidence>
<dbReference type="PROSITE" id="PS50192">
    <property type="entry name" value="T_SNARE"/>
    <property type="match status" value="1"/>
</dbReference>
<feature type="domain" description="T-SNARE coiled-coil homology" evidence="14">
    <location>
        <begin position="439"/>
        <end position="501"/>
    </location>
</feature>
<keyword evidence="9 11" id="KW-0807">Transducer</keyword>
<evidence type="ECO:0000256" key="4">
    <source>
        <dbReference type="ARBA" id="ARBA00022500"/>
    </source>
</evidence>
<evidence type="ECO:0000256" key="9">
    <source>
        <dbReference type="ARBA" id="ARBA00023224"/>
    </source>
</evidence>
<evidence type="ECO:0000256" key="3">
    <source>
        <dbReference type="ARBA" id="ARBA00022481"/>
    </source>
</evidence>
<evidence type="ECO:0000256" key="5">
    <source>
        <dbReference type="ARBA" id="ARBA00022519"/>
    </source>
</evidence>
<dbReference type="InterPro" id="IPR003122">
    <property type="entry name" value="Tar_rcpt_lig-bd"/>
</dbReference>
<protein>
    <submittedName>
        <fullName evidence="16">Methyl-accepting chemotaxis protein</fullName>
    </submittedName>
</protein>
<dbReference type="KEGG" id="fau:Fraau_0870"/>
<evidence type="ECO:0000256" key="1">
    <source>
        <dbReference type="ARBA" id="ARBA00004429"/>
    </source>
</evidence>
<dbReference type="Pfam" id="PF02203">
    <property type="entry name" value="TarH"/>
    <property type="match status" value="1"/>
</dbReference>
<keyword evidence="3" id="KW-0488">Methylation</keyword>
<dbReference type="InterPro" id="IPR003660">
    <property type="entry name" value="HAMP_dom"/>
</dbReference>
<dbReference type="SMART" id="SM00283">
    <property type="entry name" value="MA"/>
    <property type="match status" value="1"/>
</dbReference>
<accession>H8L0T4</accession>
<dbReference type="GO" id="GO:0004888">
    <property type="term" value="F:transmembrane signaling receptor activity"/>
    <property type="evidence" value="ECO:0007669"/>
    <property type="project" value="InterPro"/>
</dbReference>
<keyword evidence="7 12" id="KW-1133">Transmembrane helix</keyword>
<dbReference type="InterPro" id="IPR004090">
    <property type="entry name" value="Chemotax_Me-accpt_rcpt"/>
</dbReference>
<keyword evidence="17" id="KW-1185">Reference proteome</keyword>
<dbReference type="AlphaFoldDB" id="H8L0T4"/>
<dbReference type="OrthoDB" id="6052907at2"/>
<dbReference type="EMBL" id="CP003350">
    <property type="protein sequence ID" value="AFC85339.1"/>
    <property type="molecule type" value="Genomic_DNA"/>
</dbReference>
<evidence type="ECO:0000256" key="6">
    <source>
        <dbReference type="ARBA" id="ARBA00022692"/>
    </source>
</evidence>
<dbReference type="InterPro" id="IPR000727">
    <property type="entry name" value="T_SNARE_dom"/>
</dbReference>
<dbReference type="Proteomes" id="UP000005234">
    <property type="component" value="Chromosome"/>
</dbReference>
<dbReference type="SUPFAM" id="SSF58104">
    <property type="entry name" value="Methyl-accepting chemotaxis protein (MCP) signaling domain"/>
    <property type="match status" value="1"/>
</dbReference>
<dbReference type="PROSITE" id="PS50885">
    <property type="entry name" value="HAMP"/>
    <property type="match status" value="1"/>
</dbReference>
<reference evidence="16" key="1">
    <citation type="submission" date="2012-02" db="EMBL/GenBank/DDBJ databases">
        <title>The complete genome of Frateuria aurantia DSM 6220.</title>
        <authorList>
            <consortium name="US DOE Joint Genome Institute (JGI-PGF)"/>
            <person name="Lucas S."/>
            <person name="Copeland A."/>
            <person name="Lapidus A."/>
            <person name="Glavina del Rio T."/>
            <person name="Dalin E."/>
            <person name="Tice H."/>
            <person name="Bruce D."/>
            <person name="Goodwin L."/>
            <person name="Pitluck S."/>
            <person name="Peters L."/>
            <person name="Ovchinnikova G."/>
            <person name="Teshima H."/>
            <person name="Kyrpides N."/>
            <person name="Mavromatis K."/>
            <person name="Ivanova N."/>
            <person name="Brettin T."/>
            <person name="Detter J.C."/>
            <person name="Han C."/>
            <person name="Larimer F."/>
            <person name="Land M."/>
            <person name="Hauser L."/>
            <person name="Markowitz V."/>
            <person name="Cheng J.-F."/>
            <person name="Hugenholtz P."/>
            <person name="Woyke T."/>
            <person name="Wu D."/>
            <person name="Brambilla E."/>
            <person name="Klenk H.-P."/>
            <person name="Eisen J.A."/>
        </authorList>
    </citation>
    <scope>NUCLEOTIDE SEQUENCE</scope>
    <source>
        <strain evidence="16">DSM 6220</strain>
    </source>
</reference>
<dbReference type="eggNOG" id="COG0840">
    <property type="taxonomic scope" value="Bacteria"/>
</dbReference>
<evidence type="ECO:0000256" key="10">
    <source>
        <dbReference type="ARBA" id="ARBA00029447"/>
    </source>
</evidence>
<dbReference type="InterPro" id="IPR051310">
    <property type="entry name" value="MCP_chemotaxis"/>
</dbReference>
<proteinExistence type="inferred from homology"/>
<evidence type="ECO:0000256" key="7">
    <source>
        <dbReference type="ARBA" id="ARBA00022989"/>
    </source>
</evidence>
<dbReference type="PRINTS" id="PR00260">
    <property type="entry name" value="CHEMTRNSDUCR"/>
</dbReference>
<evidence type="ECO:0000313" key="17">
    <source>
        <dbReference type="Proteomes" id="UP000005234"/>
    </source>
</evidence>
<feature type="domain" description="Methyl-accepting transducer" evidence="13">
    <location>
        <begin position="280"/>
        <end position="509"/>
    </location>
</feature>
<dbReference type="PROSITE" id="PS50111">
    <property type="entry name" value="CHEMOTAXIS_TRANSDUC_2"/>
    <property type="match status" value="1"/>
</dbReference>
<dbReference type="RefSeq" id="WP_014402345.1">
    <property type="nucleotide sequence ID" value="NC_017033.1"/>
</dbReference>
<comment type="subcellular location">
    <subcellularLocation>
        <location evidence="1">Cell inner membrane</location>
        <topology evidence="1">Multi-pass membrane protein</topology>
    </subcellularLocation>
</comment>
<feature type="domain" description="HAMP" evidence="15">
    <location>
        <begin position="221"/>
        <end position="275"/>
    </location>
</feature>
<feature type="transmembrane region" description="Helical" evidence="12">
    <location>
        <begin position="198"/>
        <end position="219"/>
    </location>
</feature>
<evidence type="ECO:0000256" key="2">
    <source>
        <dbReference type="ARBA" id="ARBA00022475"/>
    </source>
</evidence>
<dbReference type="GO" id="GO:0007165">
    <property type="term" value="P:signal transduction"/>
    <property type="evidence" value="ECO:0007669"/>
    <property type="project" value="UniProtKB-KW"/>
</dbReference>
<sequence length="525" mass="56843">MPSFVRFVMKFRVVAIITLCLVILQLGFLLTSGYAARAIVHGDHAASQLIVDQADTLALVDSINHMRTVRAEMGATLAYIEAKDRQQADWQLQRAADKFKLATDALARYRQAPGKTPDEMALQAELAAAFTRYVDQGIRPLMAAAKAGDAATYNRLLTEVVAKDDFAYEQVLDRVLACRQQAGKQLILRTHQQADDSFRLQAIAAVLLLLVAIGMRWILVRTVARPLQVAEQLADAVAHGQLGHQVDLVEGSRHEVNSLLHSLAEMDAKLVAIVQQVRGSSVEISAASEQISRGNEDLSQRTQSQAASLEETAATIEEMTSSLRQHAAHTRDANQLMGTSRDLAASGDKTSKEAMEAIQALADSSRRMAEIVGMMDEIAFQTNILALNAAVEAARAGEQGRSFAVVASEVRGLAQRSAGAAKQVRALIEEGSAHMDSCEILTRSSNDGLSLIFDSVGQMSDIFAEVAAATEEQSESISQVNQAVLRMDDNTQQNAALVEEASAAARALHEQALDLVRQVAFFKIN</sequence>
<comment type="similarity">
    <text evidence="10">Belongs to the methyl-accepting chemotaxis (MCP) protein family.</text>
</comment>
<keyword evidence="8 12" id="KW-0472">Membrane</keyword>
<keyword evidence="5" id="KW-0997">Cell inner membrane</keyword>
<evidence type="ECO:0000313" key="16">
    <source>
        <dbReference type="EMBL" id="AFC85339.1"/>
    </source>
</evidence>
<dbReference type="HOGENOM" id="CLU_000445_107_16_6"/>
<keyword evidence="6 12" id="KW-0812">Transmembrane</keyword>
<evidence type="ECO:0000256" key="12">
    <source>
        <dbReference type="SAM" id="Phobius"/>
    </source>
</evidence>
<keyword evidence="4" id="KW-0145">Chemotaxis</keyword>
<dbReference type="GO" id="GO:0005886">
    <property type="term" value="C:plasma membrane"/>
    <property type="evidence" value="ECO:0007669"/>
    <property type="project" value="UniProtKB-SubCell"/>
</dbReference>
<dbReference type="InterPro" id="IPR004089">
    <property type="entry name" value="MCPsignal_dom"/>
</dbReference>
<dbReference type="Gene3D" id="1.10.287.950">
    <property type="entry name" value="Methyl-accepting chemotaxis protein"/>
    <property type="match status" value="1"/>
</dbReference>
<name>H8L0T4_FRAAD</name>
<dbReference type="FunFam" id="1.10.287.950:FF:000001">
    <property type="entry name" value="Methyl-accepting chemotaxis sensory transducer"/>
    <property type="match status" value="1"/>
</dbReference>
<dbReference type="STRING" id="767434.Fraau_0870"/>
<keyword evidence="2" id="KW-1003">Cell membrane</keyword>
<dbReference type="PANTHER" id="PTHR43531">
    <property type="entry name" value="PROTEIN ICFG"/>
    <property type="match status" value="1"/>
</dbReference>